<evidence type="ECO:0000313" key="2">
    <source>
        <dbReference type="Proteomes" id="UP000248631"/>
    </source>
</evidence>
<dbReference type="EMBL" id="JUGD01000015">
    <property type="protein sequence ID" value="RAM64196.1"/>
    <property type="molecule type" value="Genomic_DNA"/>
</dbReference>
<keyword evidence="2" id="KW-1185">Reference proteome</keyword>
<protein>
    <submittedName>
        <fullName evidence="1">Uncharacterized protein</fullName>
    </submittedName>
</protein>
<organism evidence="1 2">
    <name type="scientific">Herbaspirillum rubrisubalbicans</name>
    <dbReference type="NCBI Taxonomy" id="80842"/>
    <lineage>
        <taxon>Bacteria</taxon>
        <taxon>Pseudomonadati</taxon>
        <taxon>Pseudomonadota</taxon>
        <taxon>Betaproteobacteria</taxon>
        <taxon>Burkholderiales</taxon>
        <taxon>Oxalobacteraceae</taxon>
        <taxon>Herbaspirillum</taxon>
    </lineage>
</organism>
<name>A0ABX9C1B7_9BURK</name>
<accession>A0ABX9C1B7</accession>
<proteinExistence type="predicted"/>
<sequence length="201" mass="21727">MCAIEKAFLLQGDQQLAHRVQCHVIACGAGDGFGIVVQSGAHGMHAMGSRVAFDEGLYTCGGKVVWIRRQRGVHPVLHGMTQIAYFHAIDVHLAFDAATADIYPQYQAILLGVLLQAIDLNAELGEGLAQQIGRRGLQVTTPILARLRLGIEPFTESYQPSLPDQLIQSGTELRGAGHSGEFAAKYDLPLALAQRHPQPAR</sequence>
<comment type="caution">
    <text evidence="1">The sequence shown here is derived from an EMBL/GenBank/DDBJ whole genome shotgun (WGS) entry which is preliminary data.</text>
</comment>
<dbReference type="Proteomes" id="UP000248631">
    <property type="component" value="Unassembled WGS sequence"/>
</dbReference>
<evidence type="ECO:0000313" key="1">
    <source>
        <dbReference type="EMBL" id="RAM64196.1"/>
    </source>
</evidence>
<reference evidence="1 2" key="1">
    <citation type="submission" date="2014-12" db="EMBL/GenBank/DDBJ databases">
        <title>Complete genome sequence of Herbaspirillum rubrisubalbicans Os38.</title>
        <authorList>
            <person name="Chen M."/>
            <person name="An Q."/>
        </authorList>
    </citation>
    <scope>NUCLEOTIDE SEQUENCE [LARGE SCALE GENOMIC DNA]</scope>
    <source>
        <strain evidence="1 2">Os38</strain>
    </source>
</reference>
<gene>
    <name evidence="1" type="ORF">RB24_12590</name>
</gene>